<evidence type="ECO:0000256" key="1">
    <source>
        <dbReference type="SAM" id="SignalP"/>
    </source>
</evidence>
<keyword evidence="3" id="KW-1185">Reference proteome</keyword>
<dbReference type="Proteomes" id="UP000315471">
    <property type="component" value="Unassembled WGS sequence"/>
</dbReference>
<comment type="caution">
    <text evidence="2">The sequence shown here is derived from an EMBL/GenBank/DDBJ whole genome shotgun (WGS) entry which is preliminary data.</text>
</comment>
<dbReference type="EMBL" id="SJPY01000005">
    <property type="protein sequence ID" value="TWU40277.1"/>
    <property type="molecule type" value="Genomic_DNA"/>
</dbReference>
<reference evidence="2 3" key="1">
    <citation type="submission" date="2019-02" db="EMBL/GenBank/DDBJ databases">
        <title>Deep-cultivation of Planctomycetes and their phenomic and genomic characterization uncovers novel biology.</title>
        <authorList>
            <person name="Wiegand S."/>
            <person name="Jogler M."/>
            <person name="Boedeker C."/>
            <person name="Pinto D."/>
            <person name="Vollmers J."/>
            <person name="Rivas-Marin E."/>
            <person name="Kohn T."/>
            <person name="Peeters S.H."/>
            <person name="Heuer A."/>
            <person name="Rast P."/>
            <person name="Oberbeckmann S."/>
            <person name="Bunk B."/>
            <person name="Jeske O."/>
            <person name="Meyerdierks A."/>
            <person name="Storesund J.E."/>
            <person name="Kallscheuer N."/>
            <person name="Luecker S."/>
            <person name="Lage O.M."/>
            <person name="Pohl T."/>
            <person name="Merkel B.J."/>
            <person name="Hornburger P."/>
            <person name="Mueller R.-W."/>
            <person name="Bruemmer F."/>
            <person name="Labrenz M."/>
            <person name="Spormann A.M."/>
            <person name="Op Den Camp H."/>
            <person name="Overmann J."/>
            <person name="Amann R."/>
            <person name="Jetten M.S.M."/>
            <person name="Mascher T."/>
            <person name="Medema M.H."/>
            <person name="Devos D.P."/>
            <person name="Kaster A.-K."/>
            <person name="Ovreas L."/>
            <person name="Rohde M."/>
            <person name="Galperin M.Y."/>
            <person name="Jogler C."/>
        </authorList>
    </citation>
    <scope>NUCLEOTIDE SEQUENCE [LARGE SCALE GENOMIC DNA]</scope>
    <source>
        <strain evidence="2 3">Q31b</strain>
    </source>
</reference>
<evidence type="ECO:0000313" key="2">
    <source>
        <dbReference type="EMBL" id="TWU40277.1"/>
    </source>
</evidence>
<protein>
    <recommendedName>
        <fullName evidence="4">DUF1795 domain-containing protein</fullName>
    </recommendedName>
</protein>
<proteinExistence type="predicted"/>
<accession>A0A5C6DWL1</accession>
<dbReference type="AlphaFoldDB" id="A0A5C6DWL1"/>
<gene>
    <name evidence="2" type="ORF">Q31b_36240</name>
</gene>
<name>A0A5C6DWL1_9BACT</name>
<dbReference type="RefSeq" id="WP_146600861.1">
    <property type="nucleotide sequence ID" value="NZ_SJPY01000005.1"/>
</dbReference>
<evidence type="ECO:0000313" key="3">
    <source>
        <dbReference type="Proteomes" id="UP000315471"/>
    </source>
</evidence>
<evidence type="ECO:0008006" key="4">
    <source>
        <dbReference type="Google" id="ProtNLM"/>
    </source>
</evidence>
<organism evidence="2 3">
    <name type="scientific">Novipirellula aureliae</name>
    <dbReference type="NCBI Taxonomy" id="2527966"/>
    <lineage>
        <taxon>Bacteria</taxon>
        <taxon>Pseudomonadati</taxon>
        <taxon>Planctomycetota</taxon>
        <taxon>Planctomycetia</taxon>
        <taxon>Pirellulales</taxon>
        <taxon>Pirellulaceae</taxon>
        <taxon>Novipirellula</taxon>
    </lineage>
</organism>
<keyword evidence="1" id="KW-0732">Signal</keyword>
<feature type="signal peptide" evidence="1">
    <location>
        <begin position="1"/>
        <end position="24"/>
    </location>
</feature>
<feature type="chain" id="PRO_5023053017" description="DUF1795 domain-containing protein" evidence="1">
    <location>
        <begin position="25"/>
        <end position="167"/>
    </location>
</feature>
<sequence precursor="true">MAVPRKIALTLLVGMVFTTSFSGAAYSQSTKINFADHTLRVLNEWTSTNNANGDLVVTPHGYEKANGMHKLVVRTEPTEGRANVADAIAQLKNDLDPKRILKEGELGIFKYPTKWIVVDKAPSDNLTLMRFVSSTDGSMVTMDFSLSRERWKHCLSTAIKTAQTLDR</sequence>